<dbReference type="HAMAP" id="MF_00109">
    <property type="entry name" value="Shikimate_kinase"/>
    <property type="match status" value="1"/>
</dbReference>
<comment type="subunit">
    <text evidence="7">Monomer.</text>
</comment>
<keyword evidence="7" id="KW-0963">Cytoplasm</keyword>
<keyword evidence="1 7" id="KW-0028">Amino-acid biosynthesis</keyword>
<dbReference type="SUPFAM" id="SSF52540">
    <property type="entry name" value="P-loop containing nucleoside triphosphate hydrolases"/>
    <property type="match status" value="1"/>
</dbReference>
<protein>
    <recommendedName>
        <fullName evidence="7">Shikimate kinase</fullName>
        <shortName evidence="7">SK</shortName>
        <ecNumber evidence="7">2.7.1.71</ecNumber>
    </recommendedName>
</protein>
<keyword evidence="2 7" id="KW-0808">Transferase</keyword>
<comment type="catalytic activity">
    <reaction evidence="7">
        <text>shikimate + ATP = 3-phosphoshikimate + ADP + H(+)</text>
        <dbReference type="Rhea" id="RHEA:13121"/>
        <dbReference type="ChEBI" id="CHEBI:15378"/>
        <dbReference type="ChEBI" id="CHEBI:30616"/>
        <dbReference type="ChEBI" id="CHEBI:36208"/>
        <dbReference type="ChEBI" id="CHEBI:145989"/>
        <dbReference type="ChEBI" id="CHEBI:456216"/>
        <dbReference type="EC" id="2.7.1.71"/>
    </reaction>
</comment>
<feature type="binding site" evidence="7">
    <location>
        <position position="119"/>
    </location>
    <ligand>
        <name>ATP</name>
        <dbReference type="ChEBI" id="CHEBI:30616"/>
    </ligand>
</feature>
<evidence type="ECO:0000313" key="9">
    <source>
        <dbReference type="Proteomes" id="UP001595814"/>
    </source>
</evidence>
<feature type="binding site" evidence="7">
    <location>
        <position position="14"/>
    </location>
    <ligand>
        <name>Mg(2+)</name>
        <dbReference type="ChEBI" id="CHEBI:18420"/>
    </ligand>
</feature>
<gene>
    <name evidence="7" type="primary">aroK</name>
    <name evidence="8" type="ORF">ACFOUT_00125</name>
</gene>
<evidence type="ECO:0000256" key="2">
    <source>
        <dbReference type="ARBA" id="ARBA00022679"/>
    </source>
</evidence>
<feature type="binding site" evidence="7">
    <location>
        <position position="56"/>
    </location>
    <ligand>
        <name>substrate</name>
    </ligand>
</feature>
<dbReference type="InterPro" id="IPR000623">
    <property type="entry name" value="Shikimate_kinase/TSH1"/>
</dbReference>
<dbReference type="PANTHER" id="PTHR21087:SF16">
    <property type="entry name" value="SHIKIMATE KINASE 1, CHLOROPLASTIC"/>
    <property type="match status" value="1"/>
</dbReference>
<accession>A0ABV8JIS2</accession>
<dbReference type="CDD" id="cd00464">
    <property type="entry name" value="SK"/>
    <property type="match status" value="1"/>
</dbReference>
<sequence length="171" mass="19458">MKVLLLGYMGSGKSTVGKELAKKMNIPSVDLDDKIEAKENLKISEIFSQKGEIYFRKKETEVLLEQLESDEKTILSLGGGTPCYGNNMKLALEHSKNVFYLKVSIPGLVERLLKEKAHRPLIKNIEDEELPEFIGKHLFERNNYYNQAHHIIACDGKSPLELAREIEDKLV</sequence>
<proteinExistence type="inferred from homology"/>
<keyword evidence="3 7" id="KW-0547">Nucleotide-binding</keyword>
<comment type="caution">
    <text evidence="7">Lacks conserved residue(s) required for the propagation of feature annotation.</text>
</comment>
<dbReference type="EC" id="2.7.1.71" evidence="7"/>
<keyword evidence="7" id="KW-0460">Magnesium</keyword>
<dbReference type="GO" id="GO:0016301">
    <property type="term" value="F:kinase activity"/>
    <property type="evidence" value="ECO:0007669"/>
    <property type="project" value="UniProtKB-KW"/>
</dbReference>
<dbReference type="EMBL" id="JBHSAW010000001">
    <property type="protein sequence ID" value="MFC4094259.1"/>
    <property type="molecule type" value="Genomic_DNA"/>
</dbReference>
<evidence type="ECO:0000256" key="3">
    <source>
        <dbReference type="ARBA" id="ARBA00022741"/>
    </source>
</evidence>
<dbReference type="Gene3D" id="3.40.50.300">
    <property type="entry name" value="P-loop containing nucleotide triphosphate hydrolases"/>
    <property type="match status" value="1"/>
</dbReference>
<dbReference type="InterPro" id="IPR027417">
    <property type="entry name" value="P-loop_NTPase"/>
</dbReference>
<name>A0ABV8JIS2_9FLAO</name>
<feature type="binding site" evidence="7">
    <location>
        <position position="32"/>
    </location>
    <ligand>
        <name>substrate</name>
    </ligand>
</feature>
<keyword evidence="5 7" id="KW-0067">ATP-binding</keyword>
<reference evidence="9" key="1">
    <citation type="journal article" date="2019" name="Int. J. Syst. Evol. Microbiol.">
        <title>The Global Catalogue of Microorganisms (GCM) 10K type strain sequencing project: providing services to taxonomists for standard genome sequencing and annotation.</title>
        <authorList>
            <consortium name="The Broad Institute Genomics Platform"/>
            <consortium name="The Broad Institute Genome Sequencing Center for Infectious Disease"/>
            <person name="Wu L."/>
            <person name="Ma J."/>
        </authorList>
    </citation>
    <scope>NUCLEOTIDE SEQUENCE [LARGE SCALE GENOMIC DNA]</scope>
    <source>
        <strain evidence="9">CECT 7477</strain>
    </source>
</reference>
<keyword evidence="4 7" id="KW-0418">Kinase</keyword>
<feature type="binding site" evidence="7">
    <location>
        <position position="141"/>
    </location>
    <ligand>
        <name>substrate</name>
    </ligand>
</feature>
<comment type="subcellular location">
    <subcellularLocation>
        <location evidence="7">Cytoplasm</location>
    </subcellularLocation>
</comment>
<evidence type="ECO:0000256" key="1">
    <source>
        <dbReference type="ARBA" id="ARBA00022605"/>
    </source>
</evidence>
<feature type="binding site" evidence="7">
    <location>
        <begin position="10"/>
        <end position="15"/>
    </location>
    <ligand>
        <name>ATP</name>
        <dbReference type="ChEBI" id="CHEBI:30616"/>
    </ligand>
</feature>
<comment type="similarity">
    <text evidence="7">Belongs to the shikimate kinase family.</text>
</comment>
<feature type="binding site" evidence="7">
    <location>
        <position position="79"/>
    </location>
    <ligand>
        <name>substrate</name>
    </ligand>
</feature>
<keyword evidence="6 7" id="KW-0057">Aromatic amino acid biosynthesis</keyword>
<keyword evidence="7" id="KW-0479">Metal-binding</keyword>
<evidence type="ECO:0000256" key="7">
    <source>
        <dbReference type="HAMAP-Rule" id="MF_00109"/>
    </source>
</evidence>
<evidence type="ECO:0000256" key="6">
    <source>
        <dbReference type="ARBA" id="ARBA00023141"/>
    </source>
</evidence>
<dbReference type="InterPro" id="IPR031322">
    <property type="entry name" value="Shikimate/glucono_kinase"/>
</dbReference>
<evidence type="ECO:0000256" key="4">
    <source>
        <dbReference type="ARBA" id="ARBA00022777"/>
    </source>
</evidence>
<dbReference type="RefSeq" id="WP_192462510.1">
    <property type="nucleotide sequence ID" value="NZ_JACYFJ010000004.1"/>
</dbReference>
<dbReference type="PANTHER" id="PTHR21087">
    <property type="entry name" value="SHIKIMATE KINASE"/>
    <property type="match status" value="1"/>
</dbReference>
<comment type="function">
    <text evidence="7">Catalyzes the specific phosphorylation of the 3-hydroxyl group of shikimic acid using ATP as a cosubstrate.</text>
</comment>
<dbReference type="PRINTS" id="PR01100">
    <property type="entry name" value="SHIKIMTKNASE"/>
</dbReference>
<keyword evidence="9" id="KW-1185">Reference proteome</keyword>
<dbReference type="Proteomes" id="UP001595814">
    <property type="component" value="Unassembled WGS sequence"/>
</dbReference>
<evidence type="ECO:0000313" key="8">
    <source>
        <dbReference type="EMBL" id="MFC4094259.1"/>
    </source>
</evidence>
<comment type="cofactor">
    <cofactor evidence="7">
        <name>Mg(2+)</name>
        <dbReference type="ChEBI" id="CHEBI:18420"/>
    </cofactor>
    <text evidence="7">Binds 1 Mg(2+) ion per subunit.</text>
</comment>
<comment type="caution">
    <text evidence="8">The sequence shown here is derived from an EMBL/GenBank/DDBJ whole genome shotgun (WGS) entry which is preliminary data.</text>
</comment>
<dbReference type="Pfam" id="PF01202">
    <property type="entry name" value="SKI"/>
    <property type="match status" value="1"/>
</dbReference>
<evidence type="ECO:0000256" key="5">
    <source>
        <dbReference type="ARBA" id="ARBA00022840"/>
    </source>
</evidence>
<comment type="pathway">
    <text evidence="7">Metabolic intermediate biosynthesis; chorismate biosynthesis; chorismate from D-erythrose 4-phosphate and phosphoenolpyruvate: step 5/7.</text>
</comment>
<organism evidence="8 9">
    <name type="scientific">Euzebyella saccharophila</name>
    <dbReference type="NCBI Taxonomy" id="679664"/>
    <lineage>
        <taxon>Bacteria</taxon>
        <taxon>Pseudomonadati</taxon>
        <taxon>Bacteroidota</taxon>
        <taxon>Flavobacteriia</taxon>
        <taxon>Flavobacteriales</taxon>
        <taxon>Flavobacteriaceae</taxon>
        <taxon>Euzebyella</taxon>
    </lineage>
</organism>